<evidence type="ECO:0000259" key="1">
    <source>
        <dbReference type="Pfam" id="PF12902"/>
    </source>
</evidence>
<name>A0A2Z6QK14_9GLOM</name>
<sequence length="1262" mass="142975">MSKLNRLKKFAIFPALNVARVGNATKDDGDDYYYVGSEIPGVYVGKGDPNFSFKVNDKLKPQAARYRIYGYDENDNNLGEINLKDEGWKDKDINLKIEWTVVLANRKAAHQYFDGMYGDHKSIRNADWPHNRTTLEAVSEQTLTSDEIGSEQNFKEFKGRVYRSNIQDNDPSDGHELELGKMIIEEEGSLLIIGGKGNTGSFKDGALITQYANNDYWYDDTSDGSVDVKVTISGKKPEDQPKNRESKSWVLVAPPKYAPGIPHIISLYQTILETQHPVGSRDQIPVIDPVIPDAKRTQVEYYRDIYPIFETICKTSWVNDMGRLGHGPDTPGNFLSPDLEDQLKVPLPKNKDLRKNILSRVRVPYKDASSFERNGQAYGYFMPPLSGNGGDVKPGVPNRYITITPGQYSLLQKWADGDFIEGEKPNDFGYVYKSKSSSRQPEYSFEGVTHSFEDVFRIIYPNDPSLQVSQQVKFLNKAALEWCVGGPFFPGIEMTYLAYDKNTFHVYDFRINSDMFRPGDINAYMALPWQADFNECNTHWWPAQRPDVTISEVEDIKEIAKMKTQFARLEIVDQVAVKEEIMNKMNEMVKMKNINWQDMEVIKKDMEIIINDPEQKPEVIEKLKKMDEMIKEMGQMSFVPWTRGFRLQEEVRGANKWGDMDMVNLWSRLGFIIEKKIPDDTSAFVEVQRGEIFERDSQDIKPGDYTVDNLHMLLIIALQIELSTIPPYLYAMYSIKSKADVDETFDINDINDVIRRHIRKVAAEEMLHASLVANLIAAIGKKPVFYCPKMIPSYPNPLPHFKQGLLMVHLSKADEKTFDTFISIEEPYTPAPKTPPGAPPKTPRFPLPLPIPNPSPGILRLLLIIFGVIYFNFSISLYSTDFPINVESIGELYQLIKEFFRKLYDESTKFDTKFQLEPGMGYAPSTSTGNDGLIVVSNLEEANRAIDLIIDQGEGKPYQAEMTINGKIAGVISGATSIEDNITKFEGMFEGSVSGSVTKKETKIVDGEEKVIIKTGEIEGKIEKASIQGPVSRDYEIDGTLMEGIIRGVTKFPTDGDQKIAEHTIERIIENGSFKVDIKNIGVGVAFKKKIDVKFENGSIEEYSHYNTFRICKIYVKNASETEYRLWPVFEDPFKSSYIDQKLIDTADAFNAAYSYLMLLLQNAWRTDEQKKEKKELVIGGMPALMHGVLKPIATYLARTPMTNADTNAGATFDYYKFTDESSVKQQLIAAVQKAFEILPDIDELKTAANVVTSLPDISLTI</sequence>
<feature type="domain" description="L-lysine epsilon oxidase C-terminal" evidence="3">
    <location>
        <begin position="388"/>
        <end position="549"/>
    </location>
</feature>
<keyword evidence="5" id="KW-1185">Reference proteome</keyword>
<dbReference type="PANTHER" id="PTHR34400">
    <property type="match status" value="1"/>
</dbReference>
<dbReference type="Gene3D" id="1.20.1260.10">
    <property type="match status" value="1"/>
</dbReference>
<dbReference type="STRING" id="94130.A0A2Z6QK14"/>
<accession>A0A2Z6QK14</accession>
<feature type="domain" description="L-Lysine epsilon oxidase N-terminal" evidence="2">
    <location>
        <begin position="13"/>
        <end position="238"/>
    </location>
</feature>
<dbReference type="Pfam" id="PF18417">
    <property type="entry name" value="LodA_C"/>
    <property type="match status" value="1"/>
</dbReference>
<dbReference type="Pfam" id="PF17990">
    <property type="entry name" value="LodA_N"/>
    <property type="match status" value="1"/>
</dbReference>
<dbReference type="InterPro" id="IPR026820">
    <property type="entry name" value="VioB/RebD_dom"/>
</dbReference>
<dbReference type="Pfam" id="PF12902">
    <property type="entry name" value="Ferritin-like"/>
    <property type="match status" value="1"/>
</dbReference>
<dbReference type="PANTHER" id="PTHR34400:SF4">
    <property type="entry name" value="MEMBRANE PROTEIN"/>
    <property type="match status" value="1"/>
</dbReference>
<evidence type="ECO:0000259" key="2">
    <source>
        <dbReference type="Pfam" id="PF17990"/>
    </source>
</evidence>
<dbReference type="Proteomes" id="UP000247702">
    <property type="component" value="Unassembled WGS sequence"/>
</dbReference>
<evidence type="ECO:0008006" key="6">
    <source>
        <dbReference type="Google" id="ProtNLM"/>
    </source>
</evidence>
<dbReference type="InterPro" id="IPR041173">
    <property type="entry name" value="LodA_C"/>
</dbReference>
<dbReference type="InterPro" id="IPR041168">
    <property type="entry name" value="LodA_N"/>
</dbReference>
<organism evidence="4 5">
    <name type="scientific">Rhizophagus clarus</name>
    <dbReference type="NCBI Taxonomy" id="94130"/>
    <lineage>
        <taxon>Eukaryota</taxon>
        <taxon>Fungi</taxon>
        <taxon>Fungi incertae sedis</taxon>
        <taxon>Mucoromycota</taxon>
        <taxon>Glomeromycotina</taxon>
        <taxon>Glomeromycetes</taxon>
        <taxon>Glomerales</taxon>
        <taxon>Glomeraceae</taxon>
        <taxon>Rhizophagus</taxon>
    </lineage>
</organism>
<dbReference type="EMBL" id="BEXD01000639">
    <property type="protein sequence ID" value="GBB89072.1"/>
    <property type="molecule type" value="Genomic_DNA"/>
</dbReference>
<evidence type="ECO:0000313" key="5">
    <source>
        <dbReference type="Proteomes" id="UP000247702"/>
    </source>
</evidence>
<gene>
    <name evidence="4" type="ORF">RclHR1_15730002</name>
</gene>
<feature type="domain" description="Iminophenyl-pyruvate dimer synthase" evidence="1">
    <location>
        <begin position="716"/>
        <end position="956"/>
    </location>
</feature>
<reference evidence="4 5" key="1">
    <citation type="submission" date="2017-11" db="EMBL/GenBank/DDBJ databases">
        <title>The genome of Rhizophagus clarus HR1 reveals common genetic basis of auxotrophy among arbuscular mycorrhizal fungi.</title>
        <authorList>
            <person name="Kobayashi Y."/>
        </authorList>
    </citation>
    <scope>NUCLEOTIDE SEQUENCE [LARGE SCALE GENOMIC DNA]</scope>
    <source>
        <strain evidence="4 5">HR1</strain>
    </source>
</reference>
<dbReference type="InterPro" id="IPR012347">
    <property type="entry name" value="Ferritin-like"/>
</dbReference>
<evidence type="ECO:0000259" key="3">
    <source>
        <dbReference type="Pfam" id="PF18417"/>
    </source>
</evidence>
<proteinExistence type="predicted"/>
<comment type="caution">
    <text evidence="4">The sequence shown here is derived from an EMBL/GenBank/DDBJ whole genome shotgun (WGS) entry which is preliminary data.</text>
</comment>
<dbReference type="AlphaFoldDB" id="A0A2Z6QK14"/>
<protein>
    <recommendedName>
        <fullName evidence="6">Iminophenyl-pyruvate dimer synthase domain-containing protein</fullName>
    </recommendedName>
</protein>
<evidence type="ECO:0000313" key="4">
    <source>
        <dbReference type="EMBL" id="GBB89072.1"/>
    </source>
</evidence>